<sequence length="100" mass="11357">DLSSSQIGQESEKRTIPRRRSCPFREAKGHGPPEPWHCPVSSVAKTEGQRNHSLEPSQLERGEKANKLSRNECNQFRQEINEQLFSSFLPSGTSSRNCFD</sequence>
<dbReference type="EMBL" id="GBEZ01003468">
    <property type="protein sequence ID" value="JAC81674.1"/>
    <property type="molecule type" value="Transcribed_RNA"/>
</dbReference>
<evidence type="ECO:0000313" key="2">
    <source>
        <dbReference type="EMBL" id="JAC81674.1"/>
    </source>
</evidence>
<protein>
    <submittedName>
        <fullName evidence="2">Uncharacterized protein</fullName>
    </submittedName>
</protein>
<feature type="non-terminal residue" evidence="2">
    <location>
        <position position="1"/>
    </location>
</feature>
<feature type="region of interest" description="Disordered" evidence="1">
    <location>
        <begin position="1"/>
        <end position="69"/>
    </location>
</feature>
<evidence type="ECO:0000256" key="1">
    <source>
        <dbReference type="SAM" id="MobiDB-lite"/>
    </source>
</evidence>
<accession>A0A061SF62</accession>
<proteinExistence type="predicted"/>
<dbReference type="AlphaFoldDB" id="A0A061SF62"/>
<feature type="compositionally biased region" description="Basic and acidic residues" evidence="1">
    <location>
        <begin position="47"/>
        <end position="69"/>
    </location>
</feature>
<gene>
    <name evidence="2" type="ORF">TSPGSL018_7378</name>
</gene>
<reference evidence="2" key="1">
    <citation type="submission" date="2014-05" db="EMBL/GenBank/DDBJ databases">
        <title>The transcriptome of the halophilic microalga Tetraselmis sp. GSL018 isolated from the Great Salt Lake, Utah.</title>
        <authorList>
            <person name="Jinkerson R.E."/>
            <person name="D'Adamo S."/>
            <person name="Posewitz M.C."/>
        </authorList>
    </citation>
    <scope>NUCLEOTIDE SEQUENCE</scope>
    <source>
        <strain evidence="2">GSL018</strain>
    </source>
</reference>
<organism evidence="2">
    <name type="scientific">Tetraselmis sp. GSL018</name>
    <dbReference type="NCBI Taxonomy" id="582737"/>
    <lineage>
        <taxon>Eukaryota</taxon>
        <taxon>Viridiplantae</taxon>
        <taxon>Chlorophyta</taxon>
        <taxon>core chlorophytes</taxon>
        <taxon>Chlorodendrophyceae</taxon>
        <taxon>Chlorodendrales</taxon>
        <taxon>Chlorodendraceae</taxon>
        <taxon>Tetraselmis</taxon>
    </lineage>
</organism>
<name>A0A061SF62_9CHLO</name>